<gene>
    <name evidence="2" type="ORF">Daura_35985</name>
</gene>
<dbReference type="RefSeq" id="WP_033358838.1">
    <property type="nucleotide sequence ID" value="NZ_CP073767.1"/>
</dbReference>
<dbReference type="EMBL" id="CP073767">
    <property type="protein sequence ID" value="UWZ52066.1"/>
    <property type="molecule type" value="Genomic_DNA"/>
</dbReference>
<organism evidence="2 3">
    <name type="scientific">Dactylosporangium aurantiacum</name>
    <dbReference type="NCBI Taxonomy" id="35754"/>
    <lineage>
        <taxon>Bacteria</taxon>
        <taxon>Bacillati</taxon>
        <taxon>Actinomycetota</taxon>
        <taxon>Actinomycetes</taxon>
        <taxon>Micromonosporales</taxon>
        <taxon>Micromonosporaceae</taxon>
        <taxon>Dactylosporangium</taxon>
    </lineage>
</organism>
<dbReference type="KEGG" id="daur:Daura_35985"/>
<dbReference type="Gene3D" id="3.30.420.40">
    <property type="match status" value="2"/>
</dbReference>
<dbReference type="InterPro" id="IPR000600">
    <property type="entry name" value="ROK"/>
</dbReference>
<dbReference type="InterPro" id="IPR043129">
    <property type="entry name" value="ATPase_NBD"/>
</dbReference>
<dbReference type="Proteomes" id="UP001058003">
    <property type="component" value="Chromosome"/>
</dbReference>
<name>A0A9Q9IA85_9ACTN</name>
<sequence length="306" mass="29602">MSCDRVVAAIDIGGTKTAVALVRHDRMLARTQAPTPARDGGAAVLRQAAHLLDTLRDGVPAPVAFGAAVAGVVDTDGVVHSATDAIDGWDGTAVTAALTALTGLPGRTINDVHAFVLGEAGHGAAAGRRDVIGVAVGTGIGGGIISGGRLLTGARGAAGHLGHVPAGPAAGLPCPCGGSGHIEAVASGPAMTARYRAGRRATGADAERMDLRHVVAAAAHGDPLAATILREAGTALGTVLGGLVNTFDPDVVVIGGGAAVPALLAATVPAVAAAAMPIRADVPVLPTALGGDAALFGAAITALEPS</sequence>
<dbReference type="PANTHER" id="PTHR18964:SF169">
    <property type="entry name" value="N-ACETYLMANNOSAMINE KINASE"/>
    <property type="match status" value="1"/>
</dbReference>
<dbReference type="AlphaFoldDB" id="A0A9Q9IA85"/>
<dbReference type="Pfam" id="PF00480">
    <property type="entry name" value="ROK"/>
    <property type="match status" value="1"/>
</dbReference>
<dbReference type="SUPFAM" id="SSF53067">
    <property type="entry name" value="Actin-like ATPase domain"/>
    <property type="match status" value="1"/>
</dbReference>
<protein>
    <submittedName>
        <fullName evidence="2">ROK family protein</fullName>
    </submittedName>
</protein>
<dbReference type="PROSITE" id="PS01125">
    <property type="entry name" value="ROK"/>
    <property type="match status" value="1"/>
</dbReference>
<evidence type="ECO:0000256" key="1">
    <source>
        <dbReference type="ARBA" id="ARBA00006479"/>
    </source>
</evidence>
<dbReference type="InterPro" id="IPR049874">
    <property type="entry name" value="ROK_cs"/>
</dbReference>
<reference evidence="2" key="1">
    <citation type="submission" date="2021-04" db="EMBL/GenBank/DDBJ databases">
        <title>Dactylosporangium aurantiacum NRRL B-8018 full assembly.</title>
        <authorList>
            <person name="Hartkoorn R.C."/>
            <person name="Beaudoing E."/>
            <person name="Hot D."/>
        </authorList>
    </citation>
    <scope>NUCLEOTIDE SEQUENCE</scope>
    <source>
        <strain evidence="2">NRRL B-8018</strain>
    </source>
</reference>
<dbReference type="PANTHER" id="PTHR18964">
    <property type="entry name" value="ROK (REPRESSOR, ORF, KINASE) FAMILY"/>
    <property type="match status" value="1"/>
</dbReference>
<keyword evidence="3" id="KW-1185">Reference proteome</keyword>
<evidence type="ECO:0000313" key="3">
    <source>
        <dbReference type="Proteomes" id="UP001058003"/>
    </source>
</evidence>
<dbReference type="OrthoDB" id="8772678at2"/>
<comment type="similarity">
    <text evidence="1">Belongs to the ROK (NagC/XylR) family.</text>
</comment>
<proteinExistence type="inferred from homology"/>
<evidence type="ECO:0000313" key="2">
    <source>
        <dbReference type="EMBL" id="UWZ52066.1"/>
    </source>
</evidence>
<accession>A0A9Q9IA85</accession>